<keyword evidence="12 16" id="KW-0472">Membrane</keyword>
<evidence type="ECO:0000256" key="11">
    <source>
        <dbReference type="ARBA" id="ARBA00023132"/>
    </source>
</evidence>
<comment type="similarity">
    <text evidence="3">Belongs to the NDC1 family.</text>
</comment>
<keyword evidence="7" id="KW-0509">mRNA transport</keyword>
<keyword evidence="6 16" id="KW-0812">Transmembrane</keyword>
<keyword evidence="11" id="KW-0906">Nuclear pore complex</keyword>
<evidence type="ECO:0000256" key="13">
    <source>
        <dbReference type="ARBA" id="ARBA00023242"/>
    </source>
</evidence>
<evidence type="ECO:0000256" key="14">
    <source>
        <dbReference type="ARBA" id="ARBA00025441"/>
    </source>
</evidence>
<dbReference type="EMBL" id="DYDO01000009">
    <property type="protein sequence ID" value="DBA17952.1"/>
    <property type="molecule type" value="Genomic_DNA"/>
</dbReference>
<dbReference type="InterPro" id="IPR019049">
    <property type="entry name" value="Nucleoporin_prot_Ndc1/Nup"/>
</dbReference>
<protein>
    <recommendedName>
        <fullName evidence="4">Nucleoporin NDC1</fullName>
    </recommendedName>
    <alternativeName>
        <fullName evidence="15">Transmembrane protein 48</fullName>
    </alternativeName>
</protein>
<evidence type="ECO:0000256" key="6">
    <source>
        <dbReference type="ARBA" id="ARBA00022692"/>
    </source>
</evidence>
<evidence type="ECO:0000313" key="17">
    <source>
        <dbReference type="EMBL" id="DBA17952.1"/>
    </source>
</evidence>
<accession>A0AAV2ZVD2</accession>
<evidence type="ECO:0000256" key="8">
    <source>
        <dbReference type="ARBA" id="ARBA00022927"/>
    </source>
</evidence>
<feature type="transmembrane region" description="Helical" evidence="16">
    <location>
        <begin position="60"/>
        <end position="84"/>
    </location>
</feature>
<dbReference type="GO" id="GO:0070762">
    <property type="term" value="C:nuclear pore transmembrane ring"/>
    <property type="evidence" value="ECO:0007669"/>
    <property type="project" value="TreeGrafter"/>
</dbReference>
<evidence type="ECO:0000256" key="16">
    <source>
        <dbReference type="SAM" id="Phobius"/>
    </source>
</evidence>
<comment type="function">
    <text evidence="14">Component of the nuclear pore complex (NPC), which plays a key role in de novo assembly and insertion of NPC in the nuclear envelope. Required for NPC and nuclear envelope assembly, possibly by forming a link between the nuclear envelope membrane and soluble nucleoporins, thereby anchoring the NPC in the membrane.</text>
</comment>
<keyword evidence="5" id="KW-0813">Transport</keyword>
<feature type="transmembrane region" description="Helical" evidence="16">
    <location>
        <begin position="18"/>
        <end position="40"/>
    </location>
</feature>
<evidence type="ECO:0000256" key="9">
    <source>
        <dbReference type="ARBA" id="ARBA00022989"/>
    </source>
</evidence>
<feature type="transmembrane region" description="Helical" evidence="16">
    <location>
        <begin position="259"/>
        <end position="279"/>
    </location>
</feature>
<evidence type="ECO:0000256" key="5">
    <source>
        <dbReference type="ARBA" id="ARBA00022448"/>
    </source>
</evidence>
<keyword evidence="13" id="KW-0539">Nucleus</keyword>
<evidence type="ECO:0000256" key="12">
    <source>
        <dbReference type="ARBA" id="ARBA00023136"/>
    </source>
</evidence>
<evidence type="ECO:0000256" key="4">
    <source>
        <dbReference type="ARBA" id="ARBA00017534"/>
    </source>
</evidence>
<dbReference type="Proteomes" id="UP001181693">
    <property type="component" value="Unassembled WGS sequence"/>
</dbReference>
<keyword evidence="8" id="KW-0653">Protein transport</keyword>
<comment type="caution">
    <text evidence="17">The sequence shown here is derived from an EMBL/GenBank/DDBJ whole genome shotgun (WGS) entry which is preliminary data.</text>
</comment>
<organism evidence="17 18">
    <name type="scientific">Pyxicephalus adspersus</name>
    <name type="common">African bullfrog</name>
    <dbReference type="NCBI Taxonomy" id="30357"/>
    <lineage>
        <taxon>Eukaryota</taxon>
        <taxon>Metazoa</taxon>
        <taxon>Chordata</taxon>
        <taxon>Craniata</taxon>
        <taxon>Vertebrata</taxon>
        <taxon>Euteleostomi</taxon>
        <taxon>Amphibia</taxon>
        <taxon>Batrachia</taxon>
        <taxon>Anura</taxon>
        <taxon>Neobatrachia</taxon>
        <taxon>Ranoidea</taxon>
        <taxon>Pyxicephalidae</taxon>
        <taxon>Pyxicephalinae</taxon>
        <taxon>Pyxicephalus</taxon>
    </lineage>
</organism>
<dbReference type="GO" id="GO:0031965">
    <property type="term" value="C:nuclear membrane"/>
    <property type="evidence" value="ECO:0007669"/>
    <property type="project" value="UniProtKB-SubCell"/>
</dbReference>
<evidence type="ECO:0000256" key="2">
    <source>
        <dbReference type="ARBA" id="ARBA00004567"/>
    </source>
</evidence>
<dbReference type="PANTHER" id="PTHR13269:SF6">
    <property type="entry name" value="NUCLEOPORIN NDC1"/>
    <property type="match status" value="1"/>
</dbReference>
<dbReference type="GO" id="GO:0030674">
    <property type="term" value="F:protein-macromolecule adaptor activity"/>
    <property type="evidence" value="ECO:0007669"/>
    <property type="project" value="TreeGrafter"/>
</dbReference>
<dbReference type="AlphaFoldDB" id="A0AAV2ZVD2"/>
<keyword evidence="9 16" id="KW-1133">Transmembrane helix</keyword>
<evidence type="ECO:0000313" key="18">
    <source>
        <dbReference type="Proteomes" id="UP001181693"/>
    </source>
</evidence>
<keyword evidence="18" id="KW-1185">Reference proteome</keyword>
<evidence type="ECO:0000256" key="1">
    <source>
        <dbReference type="ARBA" id="ARBA00004232"/>
    </source>
</evidence>
<reference evidence="17" key="1">
    <citation type="thesis" date="2020" institute="ProQuest LLC" country="789 East Eisenhower Parkway, Ann Arbor, MI, USA">
        <title>Comparative Genomics and Chromosome Evolution.</title>
        <authorList>
            <person name="Mudd A.B."/>
        </authorList>
    </citation>
    <scope>NUCLEOTIDE SEQUENCE</scope>
    <source>
        <strain evidence="17">1538</strain>
        <tissue evidence="17">Blood</tissue>
    </source>
</reference>
<evidence type="ECO:0000256" key="7">
    <source>
        <dbReference type="ARBA" id="ARBA00022816"/>
    </source>
</evidence>
<dbReference type="GO" id="GO:0015031">
    <property type="term" value="P:protein transport"/>
    <property type="evidence" value="ECO:0007669"/>
    <property type="project" value="UniProtKB-KW"/>
</dbReference>
<feature type="transmembrane region" description="Helical" evidence="16">
    <location>
        <begin position="155"/>
        <end position="176"/>
    </location>
</feature>
<dbReference type="PANTHER" id="PTHR13269">
    <property type="entry name" value="NUCLEOPORIN NDC1"/>
    <property type="match status" value="1"/>
</dbReference>
<proteinExistence type="inferred from homology"/>
<sequence length="664" mass="74337">MSGIAESQVLKWRVASSFAWSVILLPLSCVAFITLSRFNILHPIQWLTDVLGDTASSSTVFCLLLLSVLQGVQCAFNVKFYSVVPTIPGSRLSLIGQILLPQRVLHSFVHSLMGMLVFWCCTVLCRGPYQSLAVPCNSDSSDKDEEQKMCLNERYLFLLLSGAFLGYSYSMLYFVHNMNYLSFPFVQQYKYLQFRRFLPLLLHHSGLQSLYLVRNSAAIYFFLGYIPRAWVQGILNLHLDQQLPPLDSLLGLLDLSLFYQIWLCGTFLLVTWHIVWLLFQIHTTEDRMFPVQTSFVEDAETCLPNALGCNSPLLKYLAFQDLVLLSQYSKIRRQEVFSLSQPGGHPHSWTAISKECLNVLSNLTARLVAHQEAAASNGRVRFPSSSAEFRKSSGSSGTSLSESIDHAGKIAPVPQTPVSALMKNAASLKKPWDSGSVFASPAIGHISANKDQNSPWHGAVQSPHVVRRGAKLWTCGTDVDIQRSGSETSPVSQVSQRPISSSEGPSFFFLWYQNKQEQIKNFLSKRVLIMYLFSKHPEASSQEVFADSQIHIWALEGLSHLVAASFSEDRMGVVQTTLSNILATLLNLQEAVEKHFKLPHASSKPARAASGLVDSSYKTLRFALRSTLKTAIYRITTTFGEHLHAIPASTEHRKKLQQFLDFKE</sequence>
<evidence type="ECO:0000256" key="3">
    <source>
        <dbReference type="ARBA" id="ARBA00005760"/>
    </source>
</evidence>
<dbReference type="GO" id="GO:0051028">
    <property type="term" value="P:mRNA transport"/>
    <property type="evidence" value="ECO:0007669"/>
    <property type="project" value="UniProtKB-KW"/>
</dbReference>
<comment type="subcellular location">
    <subcellularLocation>
        <location evidence="1">Nucleus membrane</location>
        <topology evidence="1">Multi-pass membrane protein</topology>
    </subcellularLocation>
    <subcellularLocation>
        <location evidence="2">Nucleus</location>
        <location evidence="2">Nuclear pore complex</location>
    </subcellularLocation>
</comment>
<dbReference type="GO" id="GO:0006999">
    <property type="term" value="P:nuclear pore organization"/>
    <property type="evidence" value="ECO:0007669"/>
    <property type="project" value="TreeGrafter"/>
</dbReference>
<dbReference type="Pfam" id="PF09531">
    <property type="entry name" value="Ndc1_Nup"/>
    <property type="match status" value="1"/>
</dbReference>
<evidence type="ECO:0000256" key="15">
    <source>
        <dbReference type="ARBA" id="ARBA00031201"/>
    </source>
</evidence>
<name>A0AAV2ZVD2_PYXAD</name>
<evidence type="ECO:0000256" key="10">
    <source>
        <dbReference type="ARBA" id="ARBA00023010"/>
    </source>
</evidence>
<gene>
    <name evidence="17" type="ORF">GDO54_016255</name>
</gene>
<keyword evidence="10" id="KW-0811">Translocation</keyword>